<dbReference type="InterPro" id="IPR000914">
    <property type="entry name" value="SBP_5_dom"/>
</dbReference>
<dbReference type="SUPFAM" id="SSF53850">
    <property type="entry name" value="Periplasmic binding protein-like II"/>
    <property type="match status" value="1"/>
</dbReference>
<reference evidence="5 6" key="1">
    <citation type="submission" date="2019-03" db="EMBL/GenBank/DDBJ databases">
        <title>Arthrobacter sp. nov., an bacterium isolated from biocrust in Mu Us Desert.</title>
        <authorList>
            <person name="Lixiong L."/>
        </authorList>
    </citation>
    <scope>NUCLEOTIDE SEQUENCE [LARGE SCALE GENOMIC DNA]</scope>
    <source>
        <strain evidence="5 6">SLN-3</strain>
    </source>
</reference>
<dbReference type="RefSeq" id="WP_133403723.1">
    <property type="nucleotide sequence ID" value="NZ_SMTK01000003.1"/>
</dbReference>
<evidence type="ECO:0000259" key="4">
    <source>
        <dbReference type="Pfam" id="PF00496"/>
    </source>
</evidence>
<dbReference type="Proteomes" id="UP000295411">
    <property type="component" value="Unassembled WGS sequence"/>
</dbReference>
<dbReference type="Gene3D" id="3.40.190.10">
    <property type="entry name" value="Periplasmic binding protein-like II"/>
    <property type="match status" value="1"/>
</dbReference>
<gene>
    <name evidence="5" type="ORF">E2F48_09340</name>
</gene>
<evidence type="ECO:0000313" key="5">
    <source>
        <dbReference type="EMBL" id="TDK25456.1"/>
    </source>
</evidence>
<proteinExistence type="inferred from homology"/>
<dbReference type="GO" id="GO:0042597">
    <property type="term" value="C:periplasmic space"/>
    <property type="evidence" value="ECO:0007669"/>
    <property type="project" value="UniProtKB-ARBA"/>
</dbReference>
<dbReference type="Gene3D" id="3.90.76.10">
    <property type="entry name" value="Dipeptide-binding Protein, Domain 1"/>
    <property type="match status" value="1"/>
</dbReference>
<dbReference type="CDD" id="cd08493">
    <property type="entry name" value="PBP2_DppA_like"/>
    <property type="match status" value="1"/>
</dbReference>
<name>A0A4R5TWC9_9MICC</name>
<feature type="domain" description="Solute-binding protein family 5" evidence="4">
    <location>
        <begin position="98"/>
        <end position="485"/>
    </location>
</feature>
<sequence>MSTRDTSVRRFHLTRKRAALTAGISIGALLMTGCVQSQREEGAGAEGSGEAVNSTFVFAASSDPKSLDPAFASDGESFRVSRQIFEGLVGVEKGTADPAPLLAESWETSEDGLATTFKLKEGVKFHDGTDFNAEAVCFNFDRWYNWTGLQQAETVSYYYNSLFRGFKDQPDEAVYESCEANGDNEVTVNLAKPFAGFVPALSLPAFAMQSPTALEKFKADEIGGSEESPKLSEYALGNPVGTGPFKFESWDVGQQLELSSFEDYWGEKGQITETIFRIIDDPQARRQALEAGTIDGYDLVAPADVQSLKDGGYNVVARDPFTILYLGFNHKVEQLADPLVREAIAHAIDKEALVAQTLPEGTEVATQFIPDVVDGYNEDVTTYDFDPEKAKELLAEAGYPDGFEVQFNYPTNVSRPYMPTPEQVFTNLQAQLADVGITVTPAPAAWSPDYLDQVQGTEDHGLHLLGWTGDYNDTDNFIGVFFGQQKPEFGFDNPELFAALDEARGMTDRDEQTKAYEEINQQIAEFIPAIPLAHPAPSLAFNERVTSYPASPVNDEVFSEIELSK</sequence>
<keyword evidence="6" id="KW-1185">Reference proteome</keyword>
<dbReference type="PIRSF" id="PIRSF002741">
    <property type="entry name" value="MppA"/>
    <property type="match status" value="1"/>
</dbReference>
<dbReference type="Gene3D" id="3.10.105.10">
    <property type="entry name" value="Dipeptide-binding Protein, Domain 3"/>
    <property type="match status" value="1"/>
</dbReference>
<protein>
    <submittedName>
        <fullName evidence="5">ABC transporter substrate-binding protein</fullName>
    </submittedName>
</protein>
<dbReference type="GO" id="GO:1904680">
    <property type="term" value="F:peptide transmembrane transporter activity"/>
    <property type="evidence" value="ECO:0007669"/>
    <property type="project" value="TreeGrafter"/>
</dbReference>
<dbReference type="PANTHER" id="PTHR30290:SF9">
    <property type="entry name" value="OLIGOPEPTIDE-BINDING PROTEIN APPA"/>
    <property type="match status" value="1"/>
</dbReference>
<dbReference type="OrthoDB" id="9796817at2"/>
<evidence type="ECO:0000256" key="2">
    <source>
        <dbReference type="ARBA" id="ARBA00022448"/>
    </source>
</evidence>
<evidence type="ECO:0000256" key="3">
    <source>
        <dbReference type="ARBA" id="ARBA00022729"/>
    </source>
</evidence>
<keyword evidence="2" id="KW-0813">Transport</keyword>
<dbReference type="EMBL" id="SMTK01000003">
    <property type="protein sequence ID" value="TDK25456.1"/>
    <property type="molecule type" value="Genomic_DNA"/>
</dbReference>
<accession>A0A4R5TWC9</accession>
<comment type="similarity">
    <text evidence="1">Belongs to the bacterial solute-binding protein 5 family.</text>
</comment>
<dbReference type="InterPro" id="IPR030678">
    <property type="entry name" value="Peptide/Ni-bd"/>
</dbReference>
<evidence type="ECO:0000313" key="6">
    <source>
        <dbReference type="Proteomes" id="UP000295411"/>
    </source>
</evidence>
<dbReference type="GO" id="GO:0015833">
    <property type="term" value="P:peptide transport"/>
    <property type="evidence" value="ECO:0007669"/>
    <property type="project" value="TreeGrafter"/>
</dbReference>
<evidence type="ECO:0000256" key="1">
    <source>
        <dbReference type="ARBA" id="ARBA00005695"/>
    </source>
</evidence>
<dbReference type="PANTHER" id="PTHR30290">
    <property type="entry name" value="PERIPLASMIC BINDING COMPONENT OF ABC TRANSPORTER"/>
    <property type="match status" value="1"/>
</dbReference>
<comment type="caution">
    <text evidence="5">The sequence shown here is derived from an EMBL/GenBank/DDBJ whole genome shotgun (WGS) entry which is preliminary data.</text>
</comment>
<dbReference type="AlphaFoldDB" id="A0A4R5TWC9"/>
<dbReference type="PROSITE" id="PS51257">
    <property type="entry name" value="PROKAR_LIPOPROTEIN"/>
    <property type="match status" value="1"/>
</dbReference>
<dbReference type="GO" id="GO:0043190">
    <property type="term" value="C:ATP-binding cassette (ABC) transporter complex"/>
    <property type="evidence" value="ECO:0007669"/>
    <property type="project" value="InterPro"/>
</dbReference>
<dbReference type="InterPro" id="IPR039424">
    <property type="entry name" value="SBP_5"/>
</dbReference>
<organism evidence="5 6">
    <name type="scientific">Arthrobacter crusticola</name>
    <dbReference type="NCBI Taxonomy" id="2547960"/>
    <lineage>
        <taxon>Bacteria</taxon>
        <taxon>Bacillati</taxon>
        <taxon>Actinomycetota</taxon>
        <taxon>Actinomycetes</taxon>
        <taxon>Micrococcales</taxon>
        <taxon>Micrococcaceae</taxon>
        <taxon>Arthrobacter</taxon>
    </lineage>
</organism>
<dbReference type="Pfam" id="PF00496">
    <property type="entry name" value="SBP_bac_5"/>
    <property type="match status" value="1"/>
</dbReference>
<keyword evidence="3" id="KW-0732">Signal</keyword>